<protein>
    <submittedName>
        <fullName evidence="2">Uncharacterized protein</fullName>
    </submittedName>
</protein>
<organism evidence="2 3">
    <name type="scientific">Lachnospira eligens</name>
    <dbReference type="NCBI Taxonomy" id="39485"/>
    <lineage>
        <taxon>Bacteria</taxon>
        <taxon>Bacillati</taxon>
        <taxon>Bacillota</taxon>
        <taxon>Clostridia</taxon>
        <taxon>Lachnospirales</taxon>
        <taxon>Lachnospiraceae</taxon>
        <taxon>Lachnospira</taxon>
    </lineage>
</organism>
<dbReference type="Proteomes" id="UP000095621">
    <property type="component" value="Unassembled WGS sequence"/>
</dbReference>
<proteinExistence type="predicted"/>
<gene>
    <name evidence="2" type="ORF">ERS852490_02756</name>
</gene>
<feature type="transmembrane region" description="Helical" evidence="1">
    <location>
        <begin position="56"/>
        <end position="76"/>
    </location>
</feature>
<evidence type="ECO:0000313" key="2">
    <source>
        <dbReference type="EMBL" id="CUQ79098.1"/>
    </source>
</evidence>
<dbReference type="EMBL" id="CZBU01000007">
    <property type="protein sequence ID" value="CUQ79098.1"/>
    <property type="molecule type" value="Genomic_DNA"/>
</dbReference>
<evidence type="ECO:0000256" key="1">
    <source>
        <dbReference type="SAM" id="Phobius"/>
    </source>
</evidence>
<accession>A0A174Z4I9</accession>
<keyword evidence="1" id="KW-1133">Transmembrane helix</keyword>
<evidence type="ECO:0000313" key="3">
    <source>
        <dbReference type="Proteomes" id="UP000095621"/>
    </source>
</evidence>
<reference evidence="2 3" key="1">
    <citation type="submission" date="2015-09" db="EMBL/GenBank/DDBJ databases">
        <authorList>
            <consortium name="Pathogen Informatics"/>
        </authorList>
    </citation>
    <scope>NUCLEOTIDE SEQUENCE [LARGE SCALE GENOMIC DNA]</scope>
    <source>
        <strain evidence="2 3">2789STDY5834875</strain>
    </source>
</reference>
<sequence>MSKVKYPDKEKIRIQIDEILDKSELFDATEDKSSTYTNDKIVQLKPVKQHLPVGKYISVAAAIAAIVIFVISVKNYQTVGRGEQSRTSFVPLATSSSEADMHESTAEEATVKQSQISDMIIEDYNSYEMLYSKLNVMSEGTINIENRTEYGYTYSVRTDNVATRNNVVLYIDVPYDIKYNDKQLDGMDEAAADTLKQVIQTYIDKNGLNSNIKISCYIMNNSLEFYSGDTVYGSLTLSTE</sequence>
<dbReference type="RefSeq" id="WP_055216527.1">
    <property type="nucleotide sequence ID" value="NZ_CZBU01000007.1"/>
</dbReference>
<name>A0A174Z4I9_9FIRM</name>
<keyword evidence="1" id="KW-0812">Transmembrane</keyword>
<keyword evidence="1" id="KW-0472">Membrane</keyword>
<dbReference type="AlphaFoldDB" id="A0A174Z4I9"/>